<keyword evidence="2" id="KW-1185">Reference proteome</keyword>
<dbReference type="EMBL" id="JAHWGI010001427">
    <property type="protein sequence ID" value="KAK3931665.1"/>
    <property type="molecule type" value="Genomic_DNA"/>
</dbReference>
<sequence>MDDTTRHNLRRMGMDSFIPLFKEHEVDFELFTSLTPLIMGCIFAGKAKHLATFQAKYQEFGGNWEIPETQRPDLEE</sequence>
<name>A0AAE1I3I3_9NEOP</name>
<feature type="non-terminal residue" evidence="1">
    <location>
        <position position="76"/>
    </location>
</feature>
<evidence type="ECO:0000313" key="1">
    <source>
        <dbReference type="EMBL" id="KAK3931665.1"/>
    </source>
</evidence>
<reference evidence="1" key="1">
    <citation type="submission" date="2021-07" db="EMBL/GenBank/DDBJ databases">
        <authorList>
            <person name="Catto M.A."/>
            <person name="Jacobson A."/>
            <person name="Kennedy G."/>
            <person name="Labadie P."/>
            <person name="Hunt B.G."/>
            <person name="Srinivasan R."/>
        </authorList>
    </citation>
    <scope>NUCLEOTIDE SEQUENCE</scope>
    <source>
        <strain evidence="1">PL_HMW_Pooled</strain>
        <tissue evidence="1">Head</tissue>
    </source>
</reference>
<evidence type="ECO:0000313" key="2">
    <source>
        <dbReference type="Proteomes" id="UP001219518"/>
    </source>
</evidence>
<gene>
    <name evidence="1" type="ORF">KUF71_007480</name>
</gene>
<comment type="caution">
    <text evidence="1">The sequence shown here is derived from an EMBL/GenBank/DDBJ whole genome shotgun (WGS) entry which is preliminary data.</text>
</comment>
<dbReference type="AlphaFoldDB" id="A0AAE1I3I3"/>
<accession>A0AAE1I3I3</accession>
<reference evidence="1" key="2">
    <citation type="journal article" date="2023" name="BMC Genomics">
        <title>Pest status, molecular evolution, and epigenetic factors derived from the genome assembly of Frankliniella fusca, a thysanopteran phytovirus vector.</title>
        <authorList>
            <person name="Catto M.A."/>
            <person name="Labadie P.E."/>
            <person name="Jacobson A.L."/>
            <person name="Kennedy G.G."/>
            <person name="Srinivasan R."/>
            <person name="Hunt B.G."/>
        </authorList>
    </citation>
    <scope>NUCLEOTIDE SEQUENCE</scope>
    <source>
        <strain evidence="1">PL_HMW_Pooled</strain>
    </source>
</reference>
<organism evidence="1 2">
    <name type="scientific">Frankliniella fusca</name>
    <dbReference type="NCBI Taxonomy" id="407009"/>
    <lineage>
        <taxon>Eukaryota</taxon>
        <taxon>Metazoa</taxon>
        <taxon>Ecdysozoa</taxon>
        <taxon>Arthropoda</taxon>
        <taxon>Hexapoda</taxon>
        <taxon>Insecta</taxon>
        <taxon>Pterygota</taxon>
        <taxon>Neoptera</taxon>
        <taxon>Paraneoptera</taxon>
        <taxon>Thysanoptera</taxon>
        <taxon>Terebrantia</taxon>
        <taxon>Thripoidea</taxon>
        <taxon>Thripidae</taxon>
        <taxon>Frankliniella</taxon>
    </lineage>
</organism>
<protein>
    <submittedName>
        <fullName evidence="1">Ankyrin repeat and SAM domain-containing protein 6</fullName>
    </submittedName>
</protein>
<dbReference type="Proteomes" id="UP001219518">
    <property type="component" value="Unassembled WGS sequence"/>
</dbReference>
<proteinExistence type="predicted"/>